<dbReference type="GO" id="GO:0071793">
    <property type="term" value="P:bacillithiol biosynthetic process"/>
    <property type="evidence" value="ECO:0007669"/>
    <property type="project" value="InterPro"/>
</dbReference>
<dbReference type="InterPro" id="IPR023881">
    <property type="entry name" value="Thiol_BshA"/>
</dbReference>
<name>A0A395LZI0_9BACT</name>
<evidence type="ECO:0000313" key="4">
    <source>
        <dbReference type="Proteomes" id="UP000266389"/>
    </source>
</evidence>
<organism evidence="3 4">
    <name type="scientific">Candidatus Thermochlorobacter aerophilus</name>
    <dbReference type="NCBI Taxonomy" id="1868324"/>
    <lineage>
        <taxon>Bacteria</taxon>
        <taxon>Pseudomonadati</taxon>
        <taxon>Chlorobiota</taxon>
        <taxon>Chlorobiia</taxon>
        <taxon>Chlorobiales</taxon>
        <taxon>Candidatus Thermochlorobacteriaceae</taxon>
        <taxon>Candidatus Thermochlorobacter</taxon>
    </lineage>
</organism>
<proteinExistence type="predicted"/>
<accession>A0A395LZI0</accession>
<evidence type="ECO:0000259" key="2">
    <source>
        <dbReference type="Pfam" id="PF13439"/>
    </source>
</evidence>
<gene>
    <name evidence="3" type="primary">bshA</name>
    <name evidence="3" type="ORF">D0433_13470</name>
</gene>
<evidence type="ECO:0000259" key="1">
    <source>
        <dbReference type="Pfam" id="PF00534"/>
    </source>
</evidence>
<dbReference type="PANTHER" id="PTHR12526:SF599">
    <property type="entry name" value="N-ACETYL-ALPHA-D-GLUCOSAMINYL L-MALATE SYNTHASE"/>
    <property type="match status" value="1"/>
</dbReference>
<dbReference type="PANTHER" id="PTHR12526">
    <property type="entry name" value="GLYCOSYLTRANSFERASE"/>
    <property type="match status" value="1"/>
</dbReference>
<dbReference type="Proteomes" id="UP000266389">
    <property type="component" value="Unassembled WGS sequence"/>
</dbReference>
<reference evidence="3 4" key="1">
    <citation type="journal article" date="2011" name="ISME J.">
        <title>Community ecology of hot spring cyanobacterial mats: predominant populations and their functional potential.</title>
        <authorList>
            <person name="Klatt C.G."/>
            <person name="Wood J.M."/>
            <person name="Rusch D.B."/>
            <person name="Bateson M.M."/>
            <person name="Hamamura N."/>
            <person name="Heidelberg J.F."/>
            <person name="Grossman A.R."/>
            <person name="Bhaya D."/>
            <person name="Cohan F.M."/>
            <person name="Kuhl M."/>
            <person name="Bryant D.A."/>
            <person name="Ward D.M."/>
        </authorList>
    </citation>
    <scope>NUCLEOTIDE SEQUENCE [LARGE SCALE GENOMIC DNA]</scope>
    <source>
        <strain evidence="3">OS</strain>
    </source>
</reference>
<dbReference type="AlphaFoldDB" id="A0A395LZI0"/>
<dbReference type="EMBL" id="PHFL01000071">
    <property type="protein sequence ID" value="RFM23044.1"/>
    <property type="molecule type" value="Genomic_DNA"/>
</dbReference>
<dbReference type="NCBIfam" id="TIGR03999">
    <property type="entry name" value="thiol_BshA"/>
    <property type="match status" value="1"/>
</dbReference>
<dbReference type="SUPFAM" id="SSF53756">
    <property type="entry name" value="UDP-Glycosyltransferase/glycogen phosphorylase"/>
    <property type="match status" value="1"/>
</dbReference>
<dbReference type="Pfam" id="PF13439">
    <property type="entry name" value="Glyco_transf_4"/>
    <property type="match status" value="1"/>
</dbReference>
<feature type="domain" description="Glycosyltransferase subfamily 4-like N-terminal" evidence="2">
    <location>
        <begin position="11"/>
        <end position="185"/>
    </location>
</feature>
<dbReference type="InterPro" id="IPR028098">
    <property type="entry name" value="Glyco_trans_4-like_N"/>
</dbReference>
<dbReference type="Pfam" id="PF00534">
    <property type="entry name" value="Glycos_transf_1"/>
    <property type="match status" value="1"/>
</dbReference>
<dbReference type="InterPro" id="IPR001296">
    <property type="entry name" value="Glyco_trans_1"/>
</dbReference>
<feature type="domain" description="Glycosyl transferase family 1" evidence="1">
    <location>
        <begin position="201"/>
        <end position="356"/>
    </location>
</feature>
<sequence>MKIGITCYPTYGGSGVVATELGKALAGKGHTVHFISYSLPFRLREFSENIVYHEVEISTYPLFEFPPYSISLASKMAEVMCYEELDLLHVHYAIPHAISAFLAREIQRDQATLTRVCKTTKIITTLHGTDITLVGIDPSLSGAVRLGINQSDGVTAVSQYLREKTMQDFHPLKEVVVIPNFVDTKEFVRRDCMHYRTAFAKADEKLLIHISNFRPVKRVKDVIRAFALIQQKVPSRLLLVGDGPERSEAEHLSRELGITERVRFLGKQEAVVELLSISDLMLMASETESFGLAALEAMACSVPVVAYRVGGLPELIKDGDNGYTVSKADVEALAARAIELLSNSSLYARMAHCARETALRYDTACIVPLYEKFYKQVLAE</sequence>
<protein>
    <submittedName>
        <fullName evidence="3">N-acetyl-alpha-D-glucosaminyl L-malate synthase BshA</fullName>
    </submittedName>
</protein>
<evidence type="ECO:0000313" key="3">
    <source>
        <dbReference type="EMBL" id="RFM23044.1"/>
    </source>
</evidence>
<dbReference type="GO" id="GO:0016757">
    <property type="term" value="F:glycosyltransferase activity"/>
    <property type="evidence" value="ECO:0007669"/>
    <property type="project" value="InterPro"/>
</dbReference>
<comment type="caution">
    <text evidence="3">The sequence shown here is derived from an EMBL/GenBank/DDBJ whole genome shotgun (WGS) entry which is preliminary data.</text>
</comment>
<dbReference type="Gene3D" id="3.40.50.2000">
    <property type="entry name" value="Glycogen Phosphorylase B"/>
    <property type="match status" value="2"/>
</dbReference>